<dbReference type="RefSeq" id="WP_289217133.1">
    <property type="nucleotide sequence ID" value="NZ_JAPVRC010000012.1"/>
</dbReference>
<evidence type="ECO:0000313" key="2">
    <source>
        <dbReference type="Proteomes" id="UP001596494"/>
    </source>
</evidence>
<keyword evidence="2" id="KW-1185">Reference proteome</keyword>
<reference evidence="2" key="1">
    <citation type="journal article" date="2019" name="Int. J. Syst. Evol. Microbiol.">
        <title>The Global Catalogue of Microorganisms (GCM) 10K type strain sequencing project: providing services to taxonomists for standard genome sequencing and annotation.</title>
        <authorList>
            <consortium name="The Broad Institute Genomics Platform"/>
            <consortium name="The Broad Institute Genome Sequencing Center for Infectious Disease"/>
            <person name="Wu L."/>
            <person name="Ma J."/>
        </authorList>
    </citation>
    <scope>NUCLEOTIDE SEQUENCE [LARGE SCALE GENOMIC DNA]</scope>
    <source>
        <strain evidence="2">CCUG 73951</strain>
    </source>
</reference>
<organism evidence="1 2">
    <name type="scientific">Halobacillus campisalis</name>
    <dbReference type="NCBI Taxonomy" id="435909"/>
    <lineage>
        <taxon>Bacteria</taxon>
        <taxon>Bacillati</taxon>
        <taxon>Bacillota</taxon>
        <taxon>Bacilli</taxon>
        <taxon>Bacillales</taxon>
        <taxon>Bacillaceae</taxon>
        <taxon>Halobacillus</taxon>
    </lineage>
</organism>
<name>A0ABW2K295_9BACI</name>
<protein>
    <submittedName>
        <fullName evidence="1">YfhJ family protein</fullName>
    </submittedName>
</protein>
<dbReference type="InterPro" id="IPR026952">
    <property type="entry name" value="WVELL"/>
</dbReference>
<evidence type="ECO:0000313" key="1">
    <source>
        <dbReference type="EMBL" id="MFC7320245.1"/>
    </source>
</evidence>
<sequence length="88" mass="10569">MDGIHQRLAEQLYEKNERLTIDEARTWVELLWEDFEATRAKAGRKYQGKQVTEQIVTQWINHYGPNLHEFIATNPKFKELLKRKGYLH</sequence>
<dbReference type="EMBL" id="JBHTBY010000004">
    <property type="protein sequence ID" value="MFC7320245.1"/>
    <property type="molecule type" value="Genomic_DNA"/>
</dbReference>
<accession>A0ABW2K295</accession>
<proteinExistence type="predicted"/>
<dbReference type="Proteomes" id="UP001596494">
    <property type="component" value="Unassembled WGS sequence"/>
</dbReference>
<comment type="caution">
    <text evidence="1">The sequence shown here is derived from an EMBL/GenBank/DDBJ whole genome shotgun (WGS) entry which is preliminary data.</text>
</comment>
<dbReference type="Pfam" id="PF14043">
    <property type="entry name" value="WVELL"/>
    <property type="match status" value="1"/>
</dbReference>
<gene>
    <name evidence="1" type="ORF">ACFQMN_05095</name>
</gene>